<sequence length="53" mass="5840">MLASMTQKPFRVLGVSAAPPRPTFRSALWLACALSITALPPLVLVEALLRWFM</sequence>
<keyword evidence="3" id="KW-1185">Reference proteome</keyword>
<keyword evidence="1" id="KW-1133">Transmembrane helix</keyword>
<feature type="transmembrane region" description="Helical" evidence="1">
    <location>
        <begin position="27"/>
        <end position="49"/>
    </location>
</feature>
<gene>
    <name evidence="2" type="ORF">SAMN04488094_11013</name>
</gene>
<dbReference type="Proteomes" id="UP000198728">
    <property type="component" value="Unassembled WGS sequence"/>
</dbReference>
<protein>
    <submittedName>
        <fullName evidence="2">Uncharacterized protein</fullName>
    </submittedName>
</protein>
<evidence type="ECO:0000313" key="3">
    <source>
        <dbReference type="Proteomes" id="UP000198728"/>
    </source>
</evidence>
<proteinExistence type="predicted"/>
<evidence type="ECO:0000313" key="2">
    <source>
        <dbReference type="EMBL" id="SFC84378.1"/>
    </source>
</evidence>
<reference evidence="2 3" key="1">
    <citation type="submission" date="2016-10" db="EMBL/GenBank/DDBJ databases">
        <authorList>
            <person name="de Groot N.N."/>
        </authorList>
    </citation>
    <scope>NUCLEOTIDE SEQUENCE [LARGE SCALE GENOMIC DNA]</scope>
    <source>
        <strain evidence="2 3">DSM 19548</strain>
    </source>
</reference>
<dbReference type="STRING" id="441112.SAMN04488094_11013"/>
<dbReference type="AlphaFoldDB" id="A0A1I1MMH1"/>
<organism evidence="2 3">
    <name type="scientific">Tropicimonas isoalkanivorans</name>
    <dbReference type="NCBI Taxonomy" id="441112"/>
    <lineage>
        <taxon>Bacteria</taxon>
        <taxon>Pseudomonadati</taxon>
        <taxon>Pseudomonadota</taxon>
        <taxon>Alphaproteobacteria</taxon>
        <taxon>Rhodobacterales</taxon>
        <taxon>Roseobacteraceae</taxon>
        <taxon>Tropicimonas</taxon>
    </lineage>
</organism>
<dbReference type="EMBL" id="FOLG01000010">
    <property type="protein sequence ID" value="SFC84378.1"/>
    <property type="molecule type" value="Genomic_DNA"/>
</dbReference>
<keyword evidence="1" id="KW-0472">Membrane</keyword>
<keyword evidence="1" id="KW-0812">Transmembrane</keyword>
<evidence type="ECO:0000256" key="1">
    <source>
        <dbReference type="SAM" id="Phobius"/>
    </source>
</evidence>
<name>A0A1I1MMH1_9RHOB</name>
<accession>A0A1I1MMH1</accession>